<dbReference type="OrthoDB" id="8451539at2"/>
<keyword evidence="2" id="KW-1185">Reference proteome</keyword>
<name>A0A1H6ZB08_9PSED</name>
<sequence length="75" mass="8964">MLNLLIAIDQLVNVLLAGWPDETLSSRAYRMDGRKRRWSLARRVIDGLFFWQADHCRRAFESERERRHLPPEART</sequence>
<evidence type="ECO:0000313" key="2">
    <source>
        <dbReference type="Proteomes" id="UP000242930"/>
    </source>
</evidence>
<dbReference type="STRING" id="915471.SAMN05216201_10993"/>
<organism evidence="1 2">
    <name type="scientific">Pseudomonas linyingensis</name>
    <dbReference type="NCBI Taxonomy" id="915471"/>
    <lineage>
        <taxon>Bacteria</taxon>
        <taxon>Pseudomonadati</taxon>
        <taxon>Pseudomonadota</taxon>
        <taxon>Gammaproteobacteria</taxon>
        <taxon>Pseudomonadales</taxon>
        <taxon>Pseudomonadaceae</taxon>
        <taxon>Pseudomonas</taxon>
    </lineage>
</organism>
<dbReference type="EMBL" id="FNZE01000009">
    <property type="protein sequence ID" value="SEJ46842.1"/>
    <property type="molecule type" value="Genomic_DNA"/>
</dbReference>
<dbReference type="AlphaFoldDB" id="A0A1H6ZB08"/>
<evidence type="ECO:0000313" key="1">
    <source>
        <dbReference type="EMBL" id="SEJ46842.1"/>
    </source>
</evidence>
<protein>
    <submittedName>
        <fullName evidence="1">Uncharacterized protein</fullName>
    </submittedName>
</protein>
<dbReference type="Proteomes" id="UP000242930">
    <property type="component" value="Unassembled WGS sequence"/>
</dbReference>
<gene>
    <name evidence="1" type="ORF">SAMN05216201_10993</name>
</gene>
<accession>A0A1H6ZB08</accession>
<proteinExistence type="predicted"/>
<reference evidence="2" key="1">
    <citation type="submission" date="2016-10" db="EMBL/GenBank/DDBJ databases">
        <authorList>
            <person name="Varghese N."/>
            <person name="Submissions S."/>
        </authorList>
    </citation>
    <scope>NUCLEOTIDE SEQUENCE [LARGE SCALE GENOMIC DNA]</scope>
    <source>
        <strain evidence="2">LMG 25967</strain>
    </source>
</reference>
<dbReference type="RefSeq" id="WP_090311382.1">
    <property type="nucleotide sequence ID" value="NZ_FNZE01000009.1"/>
</dbReference>